<feature type="chain" id="PRO_5032340420" description="DUF930 domain-containing protein" evidence="1">
    <location>
        <begin position="20"/>
        <end position="148"/>
    </location>
</feature>
<gene>
    <name evidence="2" type="ORF">HJG44_01405</name>
</gene>
<proteinExistence type="predicted"/>
<sequence length="148" mass="16630">MRRNLPALVLGLAALLPLAGTPGARELTPAEKRVLPYTGELPLCGDPAVLARVANQFAEKEAQFWNSDLTIVEYERIHPLAYKPWGLDMIPRRYCTATATLSNSRRHRVDYSVREDMDFLGNGWGVEFCVQGLDRNWAFAPACRMARP</sequence>
<dbReference type="Proteomes" id="UP000564885">
    <property type="component" value="Unassembled WGS sequence"/>
</dbReference>
<accession>A0A849IAS5</accession>
<evidence type="ECO:0000313" key="3">
    <source>
        <dbReference type="Proteomes" id="UP000564885"/>
    </source>
</evidence>
<evidence type="ECO:0008006" key="4">
    <source>
        <dbReference type="Google" id="ProtNLM"/>
    </source>
</evidence>
<feature type="signal peptide" evidence="1">
    <location>
        <begin position="1"/>
        <end position="19"/>
    </location>
</feature>
<reference evidence="2 3" key="1">
    <citation type="submission" date="2020-04" db="EMBL/GenBank/DDBJ databases">
        <title>Enterovirga sp. isolate from soil.</title>
        <authorList>
            <person name="Chea S."/>
            <person name="Kim D.-U."/>
        </authorList>
    </citation>
    <scope>NUCLEOTIDE SEQUENCE [LARGE SCALE GENOMIC DNA]</scope>
    <source>
        <strain evidence="2 3">DB1703</strain>
    </source>
</reference>
<keyword evidence="1" id="KW-0732">Signal</keyword>
<keyword evidence="3" id="KW-1185">Reference proteome</keyword>
<comment type="caution">
    <text evidence="2">The sequence shown here is derived from an EMBL/GenBank/DDBJ whole genome shotgun (WGS) entry which is preliminary data.</text>
</comment>
<protein>
    <recommendedName>
        <fullName evidence="4">DUF930 domain-containing protein</fullName>
    </recommendedName>
</protein>
<dbReference type="AlphaFoldDB" id="A0A849IAS5"/>
<name>A0A849IAS5_9HYPH</name>
<evidence type="ECO:0000313" key="2">
    <source>
        <dbReference type="EMBL" id="NNM71053.1"/>
    </source>
</evidence>
<dbReference type="RefSeq" id="WP_171216559.1">
    <property type="nucleotide sequence ID" value="NZ_JABEPP010000001.1"/>
</dbReference>
<dbReference type="EMBL" id="JABEPP010000001">
    <property type="protein sequence ID" value="NNM71053.1"/>
    <property type="molecule type" value="Genomic_DNA"/>
</dbReference>
<evidence type="ECO:0000256" key="1">
    <source>
        <dbReference type="SAM" id="SignalP"/>
    </source>
</evidence>
<organism evidence="2 3">
    <name type="scientific">Enterovirga aerilata</name>
    <dbReference type="NCBI Taxonomy" id="2730920"/>
    <lineage>
        <taxon>Bacteria</taxon>
        <taxon>Pseudomonadati</taxon>
        <taxon>Pseudomonadota</taxon>
        <taxon>Alphaproteobacteria</taxon>
        <taxon>Hyphomicrobiales</taxon>
        <taxon>Methylobacteriaceae</taxon>
        <taxon>Enterovirga</taxon>
    </lineage>
</organism>